<dbReference type="PANTHER" id="PTHR43739:SF2">
    <property type="entry name" value="OLIGOXYLOGLUCAN-REDUCING END-SPECIFIC XYLOGLUCANASE-RELATED"/>
    <property type="match status" value="1"/>
</dbReference>
<keyword evidence="5" id="KW-0326">Glycosidase</keyword>
<evidence type="ECO:0000259" key="9">
    <source>
        <dbReference type="Pfam" id="PF15902"/>
    </source>
</evidence>
<name>A0A7C4GIJ9_UNCW3</name>
<dbReference type="InterPro" id="IPR015943">
    <property type="entry name" value="WD40/YVTN_repeat-like_dom_sf"/>
</dbReference>
<dbReference type="Pfam" id="PF15902">
    <property type="entry name" value="Sortilin-Vps10"/>
    <property type="match status" value="1"/>
</dbReference>
<feature type="domain" description="Sortilin N-terminal" evidence="9">
    <location>
        <begin position="378"/>
        <end position="487"/>
    </location>
</feature>
<feature type="chain" id="PRO_5027639020" description="Sortilin N-terminal domain-containing protein" evidence="8">
    <location>
        <begin position="21"/>
        <end position="747"/>
    </location>
</feature>
<dbReference type="GO" id="GO:0000272">
    <property type="term" value="P:polysaccharide catabolic process"/>
    <property type="evidence" value="ECO:0007669"/>
    <property type="project" value="UniProtKB-KW"/>
</dbReference>
<dbReference type="SUPFAM" id="SSF110296">
    <property type="entry name" value="Oligoxyloglucan reducing end-specific cellobiohydrolase"/>
    <property type="match status" value="3"/>
</dbReference>
<sequence length="747" mass="79988">MKREFPIPVFAVLLAGAVSAALCQQPWQQLGPHGAAVAAMTGVPGYPDDLYFVPEGFPAVVWRTTDAGVRWTAVETIPAIITALAVDPLAVRTLYAAGWTRNVYRSTDAGETWPVRGTLPSGTRVRQLLVNPVTTNELWANADLPGPTGPDGPTSILSVLHSTTGGAGWTTSPLDTSFETRALLLAIDPLHPRRLFAGGSAGNRPALFASENGGASWSDIAAGLAGTCAYGLAVDPLDSTALLCATDAGLYRSPDNGANWSRTGAFPAYSVAFAAASPHTAYAGSDNLVYRSNNLGLSWYADTTSFFGTTTRWLWVSRESPYELFAANPVGIYYTTNGGFDWTPRTANWRSASVTFLGFHRPNPETAFATVAGFGPIVSSDHGVNWTRIRGFPNSGSAVCIQTNPRHPDTLAVLSAFDSRFWLTTDRGDSWSSHTTATDFVPAGFVYHPSDPDTLYAWGGKRDSTSGPTRFCLLKSSDAGRHWNTLSLRGPGFCHGLLITPTLDTLFAHGAVDNQPALLRSTDRGGSWQSLADGISGSPVRALVRSPRQPATIFCATPAGVFRSDNGGAYWTNIGLENVTTLLPDTANTSILWAGTDTQGIFYTTNNGQVWWRDTLSPAPRSILSFQRHPTRPAAVYCATQGRSILGRGIVSVAEPPAAPRIAPALQVRPSAVRRSATIILPPGWAETATLDLFTPDGRRASTSLSTRLQPQTKWARPAGLPSGTYMLVARRGQEMHVARLFLTPLR</sequence>
<comment type="caution">
    <text evidence="10">The sequence shown here is derived from an EMBL/GenBank/DDBJ whole genome shotgun (WGS) entry which is preliminary data.</text>
</comment>
<dbReference type="GO" id="GO:0016798">
    <property type="term" value="F:hydrolase activity, acting on glycosyl bonds"/>
    <property type="evidence" value="ECO:0007669"/>
    <property type="project" value="UniProtKB-KW"/>
</dbReference>
<evidence type="ECO:0000256" key="6">
    <source>
        <dbReference type="ARBA" id="ARBA00023326"/>
    </source>
</evidence>
<keyword evidence="6" id="KW-0624">Polysaccharide degradation</keyword>
<evidence type="ECO:0000256" key="8">
    <source>
        <dbReference type="SAM" id="SignalP"/>
    </source>
</evidence>
<accession>A0A7C4GIJ9</accession>
<evidence type="ECO:0000256" key="4">
    <source>
        <dbReference type="ARBA" id="ARBA00023277"/>
    </source>
</evidence>
<evidence type="ECO:0000256" key="3">
    <source>
        <dbReference type="ARBA" id="ARBA00022801"/>
    </source>
</evidence>
<evidence type="ECO:0000256" key="2">
    <source>
        <dbReference type="ARBA" id="ARBA00022737"/>
    </source>
</evidence>
<evidence type="ECO:0000256" key="7">
    <source>
        <dbReference type="ARBA" id="ARBA00037986"/>
    </source>
</evidence>
<dbReference type="InterPro" id="IPR036278">
    <property type="entry name" value="Sialidase_sf"/>
</dbReference>
<evidence type="ECO:0000313" key="10">
    <source>
        <dbReference type="EMBL" id="HGK28079.1"/>
    </source>
</evidence>
<proteinExistence type="inferred from homology"/>
<comment type="similarity">
    <text evidence="7">Belongs to the glycosyl hydrolase 74 family.</text>
</comment>
<dbReference type="SUPFAM" id="SSF50939">
    <property type="entry name" value="Sialidases"/>
    <property type="match status" value="1"/>
</dbReference>
<evidence type="ECO:0000256" key="1">
    <source>
        <dbReference type="ARBA" id="ARBA00022729"/>
    </source>
</evidence>
<keyword evidence="4" id="KW-0119">Carbohydrate metabolism</keyword>
<dbReference type="InterPro" id="IPR052025">
    <property type="entry name" value="Xyloglucanase_GH74"/>
</dbReference>
<dbReference type="EMBL" id="DSUT01000076">
    <property type="protein sequence ID" value="HGK28079.1"/>
    <property type="molecule type" value="Genomic_DNA"/>
</dbReference>
<evidence type="ECO:0000256" key="5">
    <source>
        <dbReference type="ARBA" id="ARBA00023295"/>
    </source>
</evidence>
<dbReference type="GO" id="GO:0010411">
    <property type="term" value="P:xyloglucan metabolic process"/>
    <property type="evidence" value="ECO:0007669"/>
    <property type="project" value="TreeGrafter"/>
</dbReference>
<dbReference type="AlphaFoldDB" id="A0A7C4GIJ9"/>
<feature type="signal peptide" evidence="8">
    <location>
        <begin position="1"/>
        <end position="20"/>
    </location>
</feature>
<keyword evidence="2" id="KW-0677">Repeat</keyword>
<gene>
    <name evidence="10" type="ORF">ENS41_03915</name>
</gene>
<dbReference type="PANTHER" id="PTHR43739">
    <property type="entry name" value="XYLOGLUCANASE (EUROFUNG)"/>
    <property type="match status" value="1"/>
</dbReference>
<dbReference type="Gene3D" id="2.130.10.10">
    <property type="entry name" value="YVTN repeat-like/Quinoprotein amine dehydrogenase"/>
    <property type="match status" value="4"/>
</dbReference>
<organism evidence="10">
    <name type="scientific">candidate division WOR-3 bacterium</name>
    <dbReference type="NCBI Taxonomy" id="2052148"/>
    <lineage>
        <taxon>Bacteria</taxon>
        <taxon>Bacteria division WOR-3</taxon>
    </lineage>
</organism>
<keyword evidence="3" id="KW-0378">Hydrolase</keyword>
<protein>
    <recommendedName>
        <fullName evidence="9">Sortilin N-terminal domain-containing protein</fullName>
    </recommendedName>
</protein>
<dbReference type="CDD" id="cd15482">
    <property type="entry name" value="Sialidase_non-viral"/>
    <property type="match status" value="1"/>
</dbReference>
<dbReference type="InterPro" id="IPR031778">
    <property type="entry name" value="Sortilin_N"/>
</dbReference>
<reference evidence="10" key="1">
    <citation type="journal article" date="2020" name="mSystems">
        <title>Genome- and Community-Level Interaction Insights into Carbon Utilization and Element Cycling Functions of Hydrothermarchaeota in Hydrothermal Sediment.</title>
        <authorList>
            <person name="Zhou Z."/>
            <person name="Liu Y."/>
            <person name="Xu W."/>
            <person name="Pan J."/>
            <person name="Luo Z.H."/>
            <person name="Li M."/>
        </authorList>
    </citation>
    <scope>NUCLEOTIDE SEQUENCE [LARGE SCALE GENOMIC DNA]</scope>
    <source>
        <strain evidence="10">SpSt-488</strain>
    </source>
</reference>
<keyword evidence="1 8" id="KW-0732">Signal</keyword>